<dbReference type="Gene3D" id="3.40.50.300">
    <property type="entry name" value="P-loop containing nucleotide triphosphate hydrolases"/>
    <property type="match status" value="1"/>
</dbReference>
<dbReference type="EMBL" id="BSCI01000009">
    <property type="protein sequence ID" value="GLG87233.1"/>
    <property type="molecule type" value="Genomic_DNA"/>
</dbReference>
<name>A0AA37QR43_9FIRM</name>
<organism evidence="1 2">
    <name type="scientific">Coprococcus comes</name>
    <dbReference type="NCBI Taxonomy" id="410072"/>
    <lineage>
        <taxon>Bacteria</taxon>
        <taxon>Bacillati</taxon>
        <taxon>Bacillota</taxon>
        <taxon>Clostridia</taxon>
        <taxon>Lachnospirales</taxon>
        <taxon>Lachnospiraceae</taxon>
        <taxon>Coprococcus</taxon>
    </lineage>
</organism>
<accession>A0AA37QR43</accession>
<dbReference type="SUPFAM" id="SSF53795">
    <property type="entry name" value="PEP carboxykinase-like"/>
    <property type="match status" value="1"/>
</dbReference>
<dbReference type="Proteomes" id="UP001145109">
    <property type="component" value="Unassembled WGS sequence"/>
</dbReference>
<gene>
    <name evidence="1" type="ORF">comes_17780</name>
</gene>
<dbReference type="AlphaFoldDB" id="A0AA37QR43"/>
<evidence type="ECO:0000313" key="2">
    <source>
        <dbReference type="Proteomes" id="UP001145109"/>
    </source>
</evidence>
<evidence type="ECO:0008006" key="3">
    <source>
        <dbReference type="Google" id="ProtNLM"/>
    </source>
</evidence>
<comment type="caution">
    <text evidence="1">The sequence shown here is derived from an EMBL/GenBank/DDBJ whole genome shotgun (WGS) entry which is preliminary data.</text>
</comment>
<proteinExistence type="predicted"/>
<evidence type="ECO:0000313" key="1">
    <source>
        <dbReference type="EMBL" id="GLG87233.1"/>
    </source>
</evidence>
<reference evidence="1" key="2">
    <citation type="submission" date="2022-11" db="EMBL/GenBank/DDBJ databases">
        <title>Draft genome sequence of Coprococcus comes strain 31264.</title>
        <authorList>
            <person name="Hisatomi A."/>
            <person name="Ohkuma M."/>
            <person name="Sakamoto M."/>
        </authorList>
    </citation>
    <scope>NUCLEOTIDE SEQUENCE</scope>
    <source>
        <strain evidence="1">JCM 31264</strain>
    </source>
</reference>
<protein>
    <recommendedName>
        <fullName evidence="3">HPr kinase/phosphorylase</fullName>
    </recommendedName>
</protein>
<dbReference type="RefSeq" id="WP_055248470.1">
    <property type="nucleotide sequence ID" value="NZ_BSCI01000009.1"/>
</dbReference>
<reference evidence="1" key="1">
    <citation type="submission" date="2022-09" db="EMBL/GenBank/DDBJ databases">
        <title>Draft genome sequence of Coprococcus comes strain 31264.</title>
        <authorList>
            <person name="Atsushi H."/>
            <person name="Moriya O."/>
            <person name="Mitsuo S."/>
        </authorList>
    </citation>
    <scope>NUCLEOTIDE SEQUENCE</scope>
    <source>
        <strain evidence="1">JCM 31264</strain>
    </source>
</reference>
<dbReference type="InterPro" id="IPR027417">
    <property type="entry name" value="P-loop_NTPase"/>
</dbReference>
<sequence>MNKLSGRKKYFNVYGVKVIVEAEYNYEFLQQLDVEYGMFEIMEQFQKYDISFVVESKLSCGGEVLITKCGNRMAIQEKKIFFGGININNPLFYIDDFRPYFTSVIYYNLVLLRNVFMIHSASYSMNGKGYMIIGDSGCGKSSLTLANILSGGKYLSNDITYLGEKEDKIKIWGLPQVMNLGDLALEWFLREMEKEFWRFCKVESEYRYNKKPKTCISLNKEKIENLEEDLKYIIFPEKDLNADEPRYEFIDISCAFPKILSQIKTFDKPGFRKGIDTKIYLSNLEKLFNKMESKITFVVFYWTKNHKKNIDVLKKICTD</sequence>